<comment type="caution">
    <text evidence="9">The sequence shown here is derived from an EMBL/GenBank/DDBJ whole genome shotgun (WGS) entry which is preliminary data.</text>
</comment>
<dbReference type="EMBL" id="BAAAPH010000005">
    <property type="protein sequence ID" value="GAA1562435.1"/>
    <property type="molecule type" value="Genomic_DNA"/>
</dbReference>
<dbReference type="PANTHER" id="PTHR33653">
    <property type="entry name" value="RIBONUCLEASE VAPC2"/>
    <property type="match status" value="1"/>
</dbReference>
<reference evidence="10" key="1">
    <citation type="journal article" date="2019" name="Int. J. Syst. Evol. Microbiol.">
        <title>The Global Catalogue of Microorganisms (GCM) 10K type strain sequencing project: providing services to taxonomists for standard genome sequencing and annotation.</title>
        <authorList>
            <consortium name="The Broad Institute Genomics Platform"/>
            <consortium name="The Broad Institute Genome Sequencing Center for Infectious Disease"/>
            <person name="Wu L."/>
            <person name="Ma J."/>
        </authorList>
    </citation>
    <scope>NUCLEOTIDE SEQUENCE [LARGE SCALE GENOMIC DNA]</scope>
    <source>
        <strain evidence="10">JCM 15572</strain>
    </source>
</reference>
<name>A0ABP4NLI7_9ACTN</name>
<accession>A0ABP4NLI7</accession>
<dbReference type="Pfam" id="PF01850">
    <property type="entry name" value="PIN"/>
    <property type="match status" value="1"/>
</dbReference>
<keyword evidence="6" id="KW-0460">Magnesium</keyword>
<evidence type="ECO:0000256" key="5">
    <source>
        <dbReference type="ARBA" id="ARBA00022801"/>
    </source>
</evidence>
<dbReference type="Proteomes" id="UP001501705">
    <property type="component" value="Unassembled WGS sequence"/>
</dbReference>
<keyword evidence="5" id="KW-0378">Hydrolase</keyword>
<dbReference type="CDD" id="cd18732">
    <property type="entry name" value="PIN_MtVapC4-C5_like"/>
    <property type="match status" value="1"/>
</dbReference>
<dbReference type="Gene3D" id="3.40.50.1010">
    <property type="entry name" value="5'-nuclease"/>
    <property type="match status" value="1"/>
</dbReference>
<keyword evidence="2" id="KW-1277">Toxin-antitoxin system</keyword>
<feature type="domain" description="PIN" evidence="8">
    <location>
        <begin position="124"/>
        <end position="225"/>
    </location>
</feature>
<evidence type="ECO:0000256" key="1">
    <source>
        <dbReference type="ARBA" id="ARBA00001946"/>
    </source>
</evidence>
<evidence type="ECO:0000313" key="9">
    <source>
        <dbReference type="EMBL" id="GAA1562435.1"/>
    </source>
</evidence>
<comment type="similarity">
    <text evidence="7">Belongs to the PINc/VapC protein family.</text>
</comment>
<evidence type="ECO:0000259" key="8">
    <source>
        <dbReference type="Pfam" id="PF01850"/>
    </source>
</evidence>
<keyword evidence="10" id="KW-1185">Reference proteome</keyword>
<organism evidence="9 10">
    <name type="scientific">Kribbella hippodromi</name>
    <dbReference type="NCBI Taxonomy" id="434347"/>
    <lineage>
        <taxon>Bacteria</taxon>
        <taxon>Bacillati</taxon>
        <taxon>Actinomycetota</taxon>
        <taxon>Actinomycetes</taxon>
        <taxon>Propionibacteriales</taxon>
        <taxon>Kribbellaceae</taxon>
        <taxon>Kribbella</taxon>
    </lineage>
</organism>
<evidence type="ECO:0000256" key="2">
    <source>
        <dbReference type="ARBA" id="ARBA00022649"/>
    </source>
</evidence>
<dbReference type="InterPro" id="IPR002716">
    <property type="entry name" value="PIN_dom"/>
</dbReference>
<gene>
    <name evidence="9" type="ORF">GCM10009804_18930</name>
</gene>
<protein>
    <recommendedName>
        <fullName evidence="8">PIN domain-containing protein</fullName>
    </recommendedName>
</protein>
<dbReference type="InterPro" id="IPR050556">
    <property type="entry name" value="Type_II_TA_system_RNase"/>
</dbReference>
<keyword evidence="4" id="KW-0479">Metal-binding</keyword>
<sequence>MLPGSTRCYHGAMNGLPEITQRDLRMRSREIMDAVQGGQTFVVTRDGHQIGELVPLRRKRKFVPRAEFSALSLTAPEVGLDAFRADQEAHAEQELEVGGQAVLGRQLTRPTPWLTERHGYDPTSEMAISAITLAELSAGPHQVLDQMGYDPNVERARRVDLLQRAENEFDPIPFGADAARIYGRICAAVVAAGRTPRRRVADLMIASIAVAEQLPLFTTNVDDFKGLEDLLIVVPVRRPS</sequence>
<evidence type="ECO:0000256" key="4">
    <source>
        <dbReference type="ARBA" id="ARBA00022723"/>
    </source>
</evidence>
<dbReference type="SUPFAM" id="SSF88723">
    <property type="entry name" value="PIN domain-like"/>
    <property type="match status" value="1"/>
</dbReference>
<evidence type="ECO:0000313" key="10">
    <source>
        <dbReference type="Proteomes" id="UP001501705"/>
    </source>
</evidence>
<proteinExistence type="inferred from homology"/>
<dbReference type="InterPro" id="IPR029060">
    <property type="entry name" value="PIN-like_dom_sf"/>
</dbReference>
<keyword evidence="3" id="KW-0540">Nuclease</keyword>
<evidence type="ECO:0000256" key="6">
    <source>
        <dbReference type="ARBA" id="ARBA00022842"/>
    </source>
</evidence>
<comment type="cofactor">
    <cofactor evidence="1">
        <name>Mg(2+)</name>
        <dbReference type="ChEBI" id="CHEBI:18420"/>
    </cofactor>
</comment>
<dbReference type="PANTHER" id="PTHR33653:SF1">
    <property type="entry name" value="RIBONUCLEASE VAPC2"/>
    <property type="match status" value="1"/>
</dbReference>
<evidence type="ECO:0000256" key="7">
    <source>
        <dbReference type="ARBA" id="ARBA00038093"/>
    </source>
</evidence>
<evidence type="ECO:0000256" key="3">
    <source>
        <dbReference type="ARBA" id="ARBA00022722"/>
    </source>
</evidence>